<dbReference type="InterPro" id="IPR000073">
    <property type="entry name" value="AB_hydrolase_1"/>
</dbReference>
<dbReference type="PANTHER" id="PTHR36837:SF2">
    <property type="entry name" value="POLY(3-HYDROXYALKANOATE) POLYMERASE SUBUNIT PHAC"/>
    <property type="match status" value="1"/>
</dbReference>
<protein>
    <submittedName>
        <fullName evidence="2">Alpha/beta hydrolase</fullName>
    </submittedName>
</protein>
<comment type="caution">
    <text evidence="2">The sequence shown here is derived from an EMBL/GenBank/DDBJ whole genome shotgun (WGS) entry which is preliminary data.</text>
</comment>
<reference evidence="2 3" key="1">
    <citation type="submission" date="2020-05" db="EMBL/GenBank/DDBJ databases">
        <title>MicrobeNet Type strains.</title>
        <authorList>
            <person name="Nicholson A.C."/>
        </authorList>
    </citation>
    <scope>NUCLEOTIDE SEQUENCE [LARGE SCALE GENOMIC DNA]</scope>
    <source>
        <strain evidence="2 3">JCM 3224</strain>
    </source>
</reference>
<name>A0A849BX31_9NOCA</name>
<dbReference type="Gene3D" id="3.40.50.1820">
    <property type="entry name" value="alpha/beta hydrolase"/>
    <property type="match status" value="1"/>
</dbReference>
<dbReference type="InterPro" id="IPR029058">
    <property type="entry name" value="AB_hydrolase_fold"/>
</dbReference>
<keyword evidence="3" id="KW-1185">Reference proteome</keyword>
<proteinExistence type="predicted"/>
<sequence>MSRAQCRRLRCSGSVLSRRGVRVTGVIAPCRTRVTRGALAHRVCGDIHVTNSIANNRSFFDHPRCVEGVPVVANVARLPRAVRNLWSVSFGDGIEPPRPAPDSTVYRRPHAHLRRYDRSTPGSGNPVLFVPPLAVTPTCFDLRPGQSLVRYLIEHGKQPYVIDYGEFTSADRGLGLEDWTHDIVPTAIRKVADEHGRPVDVIGWSLGGVLAMMSGAAQADLPIASIAALAPPLDQRHTPFLGPIRLAGRLTGGREIAWATKLMGGIPQEFVRLGFRLQAIDRELSRPLFLARNAHDTEALARMAAVDRFTASMPGYPGRSYWQIYRSLIMRNELASGAIRLRSDLTIELAKLTCRVLLIGSRTDPLVPAAGVRSGIDILSGASEVQFVEVTGGHLGLVVGPDAPTTTWPAVLEFLDR</sequence>
<dbReference type="SUPFAM" id="SSF53474">
    <property type="entry name" value="alpha/beta-Hydrolases"/>
    <property type="match status" value="1"/>
</dbReference>
<dbReference type="InterPro" id="IPR051321">
    <property type="entry name" value="PHA/PHB_synthase"/>
</dbReference>
<evidence type="ECO:0000259" key="1">
    <source>
        <dbReference type="Pfam" id="PF12697"/>
    </source>
</evidence>
<accession>A0A849BX31</accession>
<keyword evidence="2" id="KW-0378">Hydrolase</keyword>
<evidence type="ECO:0000313" key="2">
    <source>
        <dbReference type="EMBL" id="NNH68665.1"/>
    </source>
</evidence>
<feature type="domain" description="AB hydrolase-1" evidence="1">
    <location>
        <begin position="127"/>
        <end position="394"/>
    </location>
</feature>
<evidence type="ECO:0000313" key="3">
    <source>
        <dbReference type="Proteomes" id="UP000586827"/>
    </source>
</evidence>
<dbReference type="AlphaFoldDB" id="A0A849BX31"/>
<dbReference type="Proteomes" id="UP000586827">
    <property type="component" value="Unassembled WGS sequence"/>
</dbReference>
<gene>
    <name evidence="2" type="ORF">HLB23_02005</name>
</gene>
<dbReference type="PANTHER" id="PTHR36837">
    <property type="entry name" value="POLY(3-HYDROXYALKANOATE) POLYMERASE SUBUNIT PHAC"/>
    <property type="match status" value="1"/>
</dbReference>
<dbReference type="GO" id="GO:0016787">
    <property type="term" value="F:hydrolase activity"/>
    <property type="evidence" value="ECO:0007669"/>
    <property type="project" value="UniProtKB-KW"/>
</dbReference>
<dbReference type="Pfam" id="PF12697">
    <property type="entry name" value="Abhydrolase_6"/>
    <property type="match status" value="1"/>
</dbReference>
<organism evidence="2 3">
    <name type="scientific">Nocardia uniformis</name>
    <dbReference type="NCBI Taxonomy" id="53432"/>
    <lineage>
        <taxon>Bacteria</taxon>
        <taxon>Bacillati</taxon>
        <taxon>Actinomycetota</taxon>
        <taxon>Actinomycetes</taxon>
        <taxon>Mycobacteriales</taxon>
        <taxon>Nocardiaceae</taxon>
        <taxon>Nocardia</taxon>
    </lineage>
</organism>
<dbReference type="EMBL" id="JABELX010000001">
    <property type="protein sequence ID" value="NNH68665.1"/>
    <property type="molecule type" value="Genomic_DNA"/>
</dbReference>